<keyword evidence="6 9" id="KW-0408">Iron</keyword>
<dbReference type="EMBL" id="DVNK01000005">
    <property type="protein sequence ID" value="HIU45740.1"/>
    <property type="molecule type" value="Genomic_DNA"/>
</dbReference>
<comment type="function">
    <text evidence="9">Probably acts as a heme chaperone, transferring heme to an unknown acceptor. Binds one molecule of heme per monomer, possibly covalently. Binds 1 [4Fe-4S] cluster. The cluster is coordinated with 3 cysteines and an exchangeable S-adenosyl-L-methionine.</text>
</comment>
<accession>A0A9D1S3I5</accession>
<keyword evidence="5 9" id="KW-0479">Metal-binding</keyword>
<dbReference type="InterPro" id="IPR034505">
    <property type="entry name" value="Coproporphyrinogen-III_oxidase"/>
</dbReference>
<dbReference type="SMART" id="SM00729">
    <property type="entry name" value="Elp3"/>
    <property type="match status" value="1"/>
</dbReference>
<dbReference type="GO" id="GO:0051539">
    <property type="term" value="F:4 iron, 4 sulfur cluster binding"/>
    <property type="evidence" value="ECO:0007669"/>
    <property type="project" value="UniProtKB-UniRule"/>
</dbReference>
<dbReference type="InterPro" id="IPR007197">
    <property type="entry name" value="rSAM"/>
</dbReference>
<dbReference type="GO" id="GO:0005737">
    <property type="term" value="C:cytoplasm"/>
    <property type="evidence" value="ECO:0007669"/>
    <property type="project" value="UniProtKB-SubCell"/>
</dbReference>
<dbReference type="SFLD" id="SFLDF00562">
    <property type="entry name" value="HemN-like__clustered_with_heat"/>
    <property type="match status" value="1"/>
</dbReference>
<gene>
    <name evidence="11" type="primary">hemW</name>
    <name evidence="11" type="ORF">IAC59_00600</name>
</gene>
<evidence type="ECO:0000256" key="7">
    <source>
        <dbReference type="ARBA" id="ARBA00023014"/>
    </source>
</evidence>
<dbReference type="GO" id="GO:0046872">
    <property type="term" value="F:metal ion binding"/>
    <property type="evidence" value="ECO:0007669"/>
    <property type="project" value="UniProtKB-UniRule"/>
</dbReference>
<evidence type="ECO:0000256" key="5">
    <source>
        <dbReference type="ARBA" id="ARBA00022723"/>
    </source>
</evidence>
<evidence type="ECO:0000256" key="4">
    <source>
        <dbReference type="ARBA" id="ARBA00022691"/>
    </source>
</evidence>
<dbReference type="GO" id="GO:0004109">
    <property type="term" value="F:coproporphyrinogen oxidase activity"/>
    <property type="evidence" value="ECO:0007669"/>
    <property type="project" value="InterPro"/>
</dbReference>
<evidence type="ECO:0000313" key="12">
    <source>
        <dbReference type="Proteomes" id="UP000824123"/>
    </source>
</evidence>
<dbReference type="SFLD" id="SFLDG01065">
    <property type="entry name" value="anaerobic_coproporphyrinogen-I"/>
    <property type="match status" value="1"/>
</dbReference>
<dbReference type="NCBIfam" id="TIGR00539">
    <property type="entry name" value="hemN_rel"/>
    <property type="match status" value="1"/>
</dbReference>
<organism evidence="11 12">
    <name type="scientific">Candidatus Fimadaptatus faecigallinarum</name>
    <dbReference type="NCBI Taxonomy" id="2840814"/>
    <lineage>
        <taxon>Bacteria</taxon>
        <taxon>Bacillati</taxon>
        <taxon>Bacillota</taxon>
        <taxon>Clostridia</taxon>
        <taxon>Eubacteriales</taxon>
        <taxon>Candidatus Fimadaptatus</taxon>
    </lineage>
</organism>
<keyword evidence="9" id="KW-0004">4Fe-4S</keyword>
<evidence type="ECO:0000256" key="2">
    <source>
        <dbReference type="ARBA" id="ARBA00017228"/>
    </source>
</evidence>
<dbReference type="Gene3D" id="3.20.20.70">
    <property type="entry name" value="Aldolase class I"/>
    <property type="match status" value="1"/>
</dbReference>
<feature type="domain" description="Radical SAM core" evidence="10">
    <location>
        <begin position="1"/>
        <end position="228"/>
    </location>
</feature>
<keyword evidence="8 9" id="KW-0143">Chaperone</keyword>
<dbReference type="AlphaFoldDB" id="A0A9D1S3I5"/>
<reference evidence="11" key="1">
    <citation type="submission" date="2020-10" db="EMBL/GenBank/DDBJ databases">
        <authorList>
            <person name="Gilroy R."/>
        </authorList>
    </citation>
    <scope>NUCLEOTIDE SEQUENCE</scope>
    <source>
        <strain evidence="11">ChiSxjej2B14-8506</strain>
    </source>
</reference>
<dbReference type="GO" id="GO:0006779">
    <property type="term" value="P:porphyrin-containing compound biosynthetic process"/>
    <property type="evidence" value="ECO:0007669"/>
    <property type="project" value="InterPro"/>
</dbReference>
<keyword evidence="9" id="KW-0963">Cytoplasm</keyword>
<evidence type="ECO:0000256" key="6">
    <source>
        <dbReference type="ARBA" id="ARBA00023004"/>
    </source>
</evidence>
<dbReference type="InterPro" id="IPR013785">
    <property type="entry name" value="Aldolase_TIM"/>
</dbReference>
<proteinExistence type="inferred from homology"/>
<keyword evidence="4 9" id="KW-0949">S-adenosyl-L-methionine</keyword>
<sequence length="382" mass="42194">MAALYIHIPFCAGKCAYCDFVSFAGRRRDTARYLSALERELQCRAGELAGQTVSSVYIGGGTPTYLGGAAIAHIMDWVRRWYALASDCEVSCEANPGTVSRDELALMRRAGVGRLSLGVQAAQDELLRTIGRIHTFDAACMAFKDARAAGFDDINLDFIYALPGQTPGMWRETLERALELRPEHLSLYSLILEDGTRLKAAVDAGRLALPDEDAELEMVDIARKLLPDAGYRRYEISNYCLPGHECRHNMLYWANGEYLGLGCAAHSRLGMARLMNDDDLDGYMARVEATGSGQADALELTPTDDAFDTLMLGTRTLDGVALDEFAARHGRALLEALRPELDKLVAQGLAEPDRARFRLTERGLMLQNTVLVDIMEAFERLE</sequence>
<dbReference type="InterPro" id="IPR010723">
    <property type="entry name" value="HemN_C"/>
</dbReference>
<evidence type="ECO:0000256" key="8">
    <source>
        <dbReference type="ARBA" id="ARBA00023186"/>
    </source>
</evidence>
<comment type="caution">
    <text evidence="11">The sequence shown here is derived from an EMBL/GenBank/DDBJ whole genome shotgun (WGS) entry which is preliminary data.</text>
</comment>
<evidence type="ECO:0000313" key="11">
    <source>
        <dbReference type="EMBL" id="HIU45740.1"/>
    </source>
</evidence>
<dbReference type="CDD" id="cd01335">
    <property type="entry name" value="Radical_SAM"/>
    <property type="match status" value="1"/>
</dbReference>
<dbReference type="InterPro" id="IPR006638">
    <property type="entry name" value="Elp3/MiaA/NifB-like_rSAM"/>
</dbReference>
<keyword evidence="3 9" id="KW-0349">Heme</keyword>
<name>A0A9D1S3I5_9FIRM</name>
<keyword evidence="7 9" id="KW-0411">Iron-sulfur</keyword>
<dbReference type="PANTHER" id="PTHR13932">
    <property type="entry name" value="COPROPORPHYRINIGEN III OXIDASE"/>
    <property type="match status" value="1"/>
</dbReference>
<dbReference type="InterPro" id="IPR004559">
    <property type="entry name" value="HemW-like"/>
</dbReference>
<evidence type="ECO:0000256" key="9">
    <source>
        <dbReference type="RuleBase" id="RU364116"/>
    </source>
</evidence>
<dbReference type="SFLD" id="SFLDF00288">
    <property type="entry name" value="HemN-like__clustered_with_nucl"/>
    <property type="match status" value="1"/>
</dbReference>
<reference evidence="11" key="2">
    <citation type="journal article" date="2021" name="PeerJ">
        <title>Extensive microbial diversity within the chicken gut microbiome revealed by metagenomics and culture.</title>
        <authorList>
            <person name="Gilroy R."/>
            <person name="Ravi A."/>
            <person name="Getino M."/>
            <person name="Pursley I."/>
            <person name="Horton D.L."/>
            <person name="Alikhan N.F."/>
            <person name="Baker D."/>
            <person name="Gharbi K."/>
            <person name="Hall N."/>
            <person name="Watson M."/>
            <person name="Adriaenssens E.M."/>
            <person name="Foster-Nyarko E."/>
            <person name="Jarju S."/>
            <person name="Secka A."/>
            <person name="Antonio M."/>
            <person name="Oren A."/>
            <person name="Chaudhuri R.R."/>
            <person name="La Ragione R."/>
            <person name="Hildebrand F."/>
            <person name="Pallen M.J."/>
        </authorList>
    </citation>
    <scope>NUCLEOTIDE SEQUENCE</scope>
    <source>
        <strain evidence="11">ChiSxjej2B14-8506</strain>
    </source>
</reference>
<comment type="subcellular location">
    <subcellularLocation>
        <location evidence="9">Cytoplasm</location>
    </subcellularLocation>
</comment>
<dbReference type="SFLD" id="SFLDS00029">
    <property type="entry name" value="Radical_SAM"/>
    <property type="match status" value="1"/>
</dbReference>
<evidence type="ECO:0000259" key="10">
    <source>
        <dbReference type="PROSITE" id="PS51918"/>
    </source>
</evidence>
<dbReference type="Pfam" id="PF06969">
    <property type="entry name" value="HemN_C"/>
    <property type="match status" value="1"/>
</dbReference>
<dbReference type="PROSITE" id="PS51918">
    <property type="entry name" value="RADICAL_SAM"/>
    <property type="match status" value="1"/>
</dbReference>
<evidence type="ECO:0000256" key="3">
    <source>
        <dbReference type="ARBA" id="ARBA00022617"/>
    </source>
</evidence>
<dbReference type="InterPro" id="IPR058240">
    <property type="entry name" value="rSAM_sf"/>
</dbReference>
<evidence type="ECO:0000256" key="1">
    <source>
        <dbReference type="ARBA" id="ARBA00006100"/>
    </source>
</evidence>
<dbReference type="SFLD" id="SFLDG01082">
    <property type="entry name" value="B12-binding_domain_containing"/>
    <property type="match status" value="1"/>
</dbReference>
<dbReference type="SUPFAM" id="SSF102114">
    <property type="entry name" value="Radical SAM enzymes"/>
    <property type="match status" value="1"/>
</dbReference>
<protein>
    <recommendedName>
        <fullName evidence="2 9">Heme chaperone HemW</fullName>
    </recommendedName>
</protein>
<dbReference type="PANTHER" id="PTHR13932:SF5">
    <property type="entry name" value="RADICAL S-ADENOSYL METHIONINE DOMAIN-CONTAINING PROTEIN 1, MITOCHONDRIAL"/>
    <property type="match status" value="1"/>
</dbReference>
<comment type="similarity">
    <text evidence="1">Belongs to the anaerobic coproporphyrinogen-III oxidase family. HemW subfamily.</text>
</comment>
<dbReference type="Pfam" id="PF04055">
    <property type="entry name" value="Radical_SAM"/>
    <property type="match status" value="1"/>
</dbReference>
<dbReference type="Proteomes" id="UP000824123">
    <property type="component" value="Unassembled WGS sequence"/>
</dbReference>